<dbReference type="RefSeq" id="XP_018127063.1">
    <property type="nucleotide sequence ID" value="XM_018277858.2"/>
</dbReference>
<reference evidence="2 3" key="1">
    <citation type="submission" date="2016-03" db="EMBL/GenBank/DDBJ databases">
        <title>Comparative genomics of Pseudogymnoascus destructans, the fungus causing white-nose syndrome of bats.</title>
        <authorList>
            <person name="Palmer J.M."/>
            <person name="Drees K.P."/>
            <person name="Foster J.T."/>
            <person name="Lindner D.L."/>
        </authorList>
    </citation>
    <scope>NUCLEOTIDE SEQUENCE [LARGE SCALE GENOMIC DNA]</scope>
    <source>
        <strain evidence="2 3">UAMH 10579</strain>
    </source>
</reference>
<sequence length="494" mass="52842">MIPTIEVSHLPSSSSFYAAVTQPLGIHFLCASPSSPHSLHFGIPAQPSEILFTLTESHSPRPSTLSLTASNSTQVANFHALALESNTRHSTNLIQHSADTSVAKTTDHDGNMLEVRYARSTPRRGSVHAAPTTITTASTAKEARRVLDWQRDVARSISSQSPTQSRDGSPERAMVLAQPVQEEAAPSQVAPPTEVPDARPALLRSATTPMMTAMYNEVSSALPERIGEGLSAQAIIGTILGAAAGAAVAYAMVRSEEPEPQRPQLVTYFSAPAAQFPQQAPVMEVARSKAPSMGGSRVGSERSQGGQRYVLRYNVASNAGTSRGGREGVLQPVDERRSMSYSAYDGGRSQAPAPSQASTAKQSRYTERDVGYEKPVTVVSASRHSEAGRHSESGRSHVSKRSDSTIKPARTSSKAGTERRDQTVVSMKSDRKSTTVSERARRVPLPESVMGGSMAPSERARRVPLPESVAGSVAPSDSISNIGMRSHYSRRDVY</sequence>
<keyword evidence="3" id="KW-1185">Reference proteome</keyword>
<dbReference type="InterPro" id="IPR029068">
    <property type="entry name" value="Glyas_Bleomycin-R_OHBP_Dase"/>
</dbReference>
<dbReference type="OrthoDB" id="10249419at2759"/>
<dbReference type="Gene3D" id="3.10.180.10">
    <property type="entry name" value="2,3-Dihydroxybiphenyl 1,2-Dioxygenase, domain 1"/>
    <property type="match status" value="1"/>
</dbReference>
<dbReference type="STRING" id="342668.A0A1B8GBY9"/>
<dbReference type="PANTHER" id="PTHR35006:SF2">
    <property type="entry name" value="GLYOXALASE FAMILY PROTEIN (AFU_ORTHOLOGUE AFUA_5G14830)"/>
    <property type="match status" value="1"/>
</dbReference>
<gene>
    <name evidence="2" type="ORF">VE01_08434</name>
</gene>
<feature type="region of interest" description="Disordered" evidence="1">
    <location>
        <begin position="342"/>
        <end position="494"/>
    </location>
</feature>
<dbReference type="AlphaFoldDB" id="A0A1B8GBY9"/>
<reference evidence="3" key="2">
    <citation type="journal article" date="2018" name="Nat. Commun.">
        <title>Extreme sensitivity to ultraviolet light in the fungal pathogen causing white-nose syndrome of bats.</title>
        <authorList>
            <person name="Palmer J.M."/>
            <person name="Drees K.P."/>
            <person name="Foster J.T."/>
            <person name="Lindner D.L."/>
        </authorList>
    </citation>
    <scope>NUCLEOTIDE SEQUENCE [LARGE SCALE GENOMIC DNA]</scope>
    <source>
        <strain evidence="3">UAMH 10579</strain>
    </source>
</reference>
<feature type="compositionally biased region" description="Basic and acidic residues" evidence="1">
    <location>
        <begin position="416"/>
        <end position="441"/>
    </location>
</feature>
<feature type="compositionally biased region" description="Polar residues" evidence="1">
    <location>
        <begin position="156"/>
        <end position="167"/>
    </location>
</feature>
<name>A0A1B8GBY9_9PEZI</name>
<dbReference type="GeneID" id="28841820"/>
<dbReference type="EMBL" id="KV460255">
    <property type="protein sequence ID" value="OBT93330.1"/>
    <property type="molecule type" value="Genomic_DNA"/>
</dbReference>
<accession>A0A1B8GBY9</accession>
<evidence type="ECO:0000256" key="1">
    <source>
        <dbReference type="SAM" id="MobiDB-lite"/>
    </source>
</evidence>
<feature type="region of interest" description="Disordered" evidence="1">
    <location>
        <begin position="153"/>
        <end position="199"/>
    </location>
</feature>
<evidence type="ECO:0000313" key="2">
    <source>
        <dbReference type="EMBL" id="OBT93330.1"/>
    </source>
</evidence>
<organism evidence="2 3">
    <name type="scientific">Pseudogymnoascus verrucosus</name>
    <dbReference type="NCBI Taxonomy" id="342668"/>
    <lineage>
        <taxon>Eukaryota</taxon>
        <taxon>Fungi</taxon>
        <taxon>Dikarya</taxon>
        <taxon>Ascomycota</taxon>
        <taxon>Pezizomycotina</taxon>
        <taxon>Leotiomycetes</taxon>
        <taxon>Thelebolales</taxon>
        <taxon>Thelebolaceae</taxon>
        <taxon>Pseudogymnoascus</taxon>
    </lineage>
</organism>
<proteinExistence type="predicted"/>
<evidence type="ECO:0000313" key="3">
    <source>
        <dbReference type="Proteomes" id="UP000091956"/>
    </source>
</evidence>
<dbReference type="PANTHER" id="PTHR35006">
    <property type="entry name" value="GLYOXALASE FAMILY PROTEIN (AFU_ORTHOLOGUE AFUA_5G14830)"/>
    <property type="match status" value="1"/>
</dbReference>
<feature type="compositionally biased region" description="Low complexity" evidence="1">
    <location>
        <begin position="349"/>
        <end position="363"/>
    </location>
</feature>
<protein>
    <submittedName>
        <fullName evidence="2">Uncharacterized protein</fullName>
    </submittedName>
</protein>
<feature type="compositionally biased region" description="Basic and acidic residues" evidence="1">
    <location>
        <begin position="383"/>
        <end position="404"/>
    </location>
</feature>
<dbReference type="Proteomes" id="UP000091956">
    <property type="component" value="Unassembled WGS sequence"/>
</dbReference>